<evidence type="ECO:0000313" key="2">
    <source>
        <dbReference type="EMBL" id="MBA2132642.1"/>
    </source>
</evidence>
<organism evidence="2 3">
    <name type="scientific">Capillibacterium thermochitinicola</name>
    <dbReference type="NCBI Taxonomy" id="2699427"/>
    <lineage>
        <taxon>Bacteria</taxon>
        <taxon>Bacillati</taxon>
        <taxon>Bacillota</taxon>
        <taxon>Capillibacterium</taxon>
    </lineage>
</organism>
<dbReference type="EMBL" id="JAAKDE010000006">
    <property type="protein sequence ID" value="MBA2132642.1"/>
    <property type="molecule type" value="Genomic_DNA"/>
</dbReference>
<comment type="caution">
    <text evidence="2">The sequence shown here is derived from an EMBL/GenBank/DDBJ whole genome shotgun (WGS) entry which is preliminary data.</text>
</comment>
<dbReference type="InterPro" id="IPR021731">
    <property type="entry name" value="AMIN_dom"/>
</dbReference>
<evidence type="ECO:0000313" key="3">
    <source>
        <dbReference type="Proteomes" id="UP000657177"/>
    </source>
</evidence>
<feature type="domain" description="AMIN" evidence="1">
    <location>
        <begin position="66"/>
        <end position="127"/>
    </location>
</feature>
<dbReference type="AlphaFoldDB" id="A0A8J6HWN3"/>
<dbReference type="Gene3D" id="2.60.40.3500">
    <property type="match status" value="1"/>
</dbReference>
<dbReference type="RefSeq" id="WP_181339096.1">
    <property type="nucleotide sequence ID" value="NZ_JAAKDE010000006.1"/>
</dbReference>
<name>A0A8J6HWN3_9FIRM</name>
<sequence>MEKSTDQKRNVYIISLVLLCLFSLLTGGNPRSWPAAAVSAAPAQGNTLLGLTRTNDRGRLSYDLLINGDFTYHSFLLSEPERLVIDLTGLELAPALSTDGLVDGPVKGVRVSRFDKNTVRVVFDLEYLVGYKLERRTGVPGGVTP</sequence>
<protein>
    <submittedName>
        <fullName evidence="2">AMIN domain-containing protein</fullName>
    </submittedName>
</protein>
<reference evidence="2" key="1">
    <citation type="submission" date="2020-06" db="EMBL/GenBank/DDBJ databases">
        <title>Novel chitinolytic bacterium.</title>
        <authorList>
            <person name="Ungkulpasvich U."/>
            <person name="Kosugi A."/>
            <person name="Uke A."/>
        </authorList>
    </citation>
    <scope>NUCLEOTIDE SEQUENCE</scope>
    <source>
        <strain evidence="2">UUS1-1</strain>
    </source>
</reference>
<gene>
    <name evidence="2" type="ORF">G5B42_03680</name>
</gene>
<proteinExistence type="predicted"/>
<dbReference type="Pfam" id="PF11741">
    <property type="entry name" value="AMIN"/>
    <property type="match status" value="1"/>
</dbReference>
<evidence type="ECO:0000259" key="1">
    <source>
        <dbReference type="Pfam" id="PF11741"/>
    </source>
</evidence>
<dbReference type="Proteomes" id="UP000657177">
    <property type="component" value="Unassembled WGS sequence"/>
</dbReference>
<accession>A0A8J6HWN3</accession>
<keyword evidence="3" id="KW-1185">Reference proteome</keyword>